<dbReference type="Pfam" id="PF13628">
    <property type="entry name" value="DUF4142"/>
    <property type="match status" value="1"/>
</dbReference>
<sequence>MKYILIIGLALGISSMSCQRASTFTPSVDTAANASVTPEREQQLPTSTGVVNGRALTDPVFIMEAASNSLLQISLGRTALEKATNAEVKKFAQMMIDHHSKEDSELKAIASEIGTNLTLTLLPQHQRVVDKLSELHGKKFEEEYMEEMEAIHEQQVATYEVMSNSAQTVRVKAYAIRMLPLLRTHLFEADRVEDIVD</sequence>
<dbReference type="InterPro" id="IPR012347">
    <property type="entry name" value="Ferritin-like"/>
</dbReference>
<comment type="caution">
    <text evidence="3">The sequence shown here is derived from an EMBL/GenBank/DDBJ whole genome shotgun (WGS) entry which is preliminary data.</text>
</comment>
<dbReference type="PANTHER" id="PTHR38593:SF1">
    <property type="entry name" value="BLR2558 PROTEIN"/>
    <property type="match status" value="1"/>
</dbReference>
<protein>
    <submittedName>
        <fullName evidence="3">DUF4142 domain-containing protein</fullName>
    </submittedName>
</protein>
<evidence type="ECO:0000313" key="4">
    <source>
        <dbReference type="Proteomes" id="UP001596405"/>
    </source>
</evidence>
<feature type="signal peptide" evidence="1">
    <location>
        <begin position="1"/>
        <end position="20"/>
    </location>
</feature>
<organism evidence="3 4">
    <name type="scientific">Rufibacter roseus</name>
    <dbReference type="NCBI Taxonomy" id="1567108"/>
    <lineage>
        <taxon>Bacteria</taxon>
        <taxon>Pseudomonadati</taxon>
        <taxon>Bacteroidota</taxon>
        <taxon>Cytophagia</taxon>
        <taxon>Cytophagales</taxon>
        <taxon>Hymenobacteraceae</taxon>
        <taxon>Rufibacter</taxon>
    </lineage>
</organism>
<dbReference type="PROSITE" id="PS51257">
    <property type="entry name" value="PROKAR_LIPOPROTEIN"/>
    <property type="match status" value="1"/>
</dbReference>
<evidence type="ECO:0000259" key="2">
    <source>
        <dbReference type="Pfam" id="PF13628"/>
    </source>
</evidence>
<accession>A0ABW2DKR4</accession>
<dbReference type="EMBL" id="JBHSYQ010000003">
    <property type="protein sequence ID" value="MFC6996878.1"/>
    <property type="molecule type" value="Genomic_DNA"/>
</dbReference>
<dbReference type="Gene3D" id="1.20.1260.10">
    <property type="match status" value="1"/>
</dbReference>
<dbReference type="PANTHER" id="PTHR38593">
    <property type="entry name" value="BLR2558 PROTEIN"/>
    <property type="match status" value="1"/>
</dbReference>
<evidence type="ECO:0000256" key="1">
    <source>
        <dbReference type="SAM" id="SignalP"/>
    </source>
</evidence>
<name>A0ABW2DKR4_9BACT</name>
<feature type="chain" id="PRO_5046557664" evidence="1">
    <location>
        <begin position="21"/>
        <end position="197"/>
    </location>
</feature>
<keyword evidence="1" id="KW-0732">Signal</keyword>
<dbReference type="RefSeq" id="WP_066622781.1">
    <property type="nucleotide sequence ID" value="NZ_JBHSYQ010000003.1"/>
</dbReference>
<proteinExistence type="predicted"/>
<feature type="domain" description="DUF4142" evidence="2">
    <location>
        <begin position="57"/>
        <end position="191"/>
    </location>
</feature>
<dbReference type="Proteomes" id="UP001596405">
    <property type="component" value="Unassembled WGS sequence"/>
</dbReference>
<reference evidence="4" key="1">
    <citation type="journal article" date="2019" name="Int. J. Syst. Evol. Microbiol.">
        <title>The Global Catalogue of Microorganisms (GCM) 10K type strain sequencing project: providing services to taxonomists for standard genome sequencing and annotation.</title>
        <authorList>
            <consortium name="The Broad Institute Genomics Platform"/>
            <consortium name="The Broad Institute Genome Sequencing Center for Infectious Disease"/>
            <person name="Wu L."/>
            <person name="Ma J."/>
        </authorList>
    </citation>
    <scope>NUCLEOTIDE SEQUENCE [LARGE SCALE GENOMIC DNA]</scope>
    <source>
        <strain evidence="4">CGMCC 4.7393</strain>
    </source>
</reference>
<gene>
    <name evidence="3" type="ORF">ACFQHR_04540</name>
</gene>
<keyword evidence="4" id="KW-1185">Reference proteome</keyword>
<dbReference type="InterPro" id="IPR025419">
    <property type="entry name" value="DUF4142"/>
</dbReference>
<evidence type="ECO:0000313" key="3">
    <source>
        <dbReference type="EMBL" id="MFC6996878.1"/>
    </source>
</evidence>